<dbReference type="Proteomes" id="UP000800200">
    <property type="component" value="Unassembled WGS sequence"/>
</dbReference>
<evidence type="ECO:0000313" key="4">
    <source>
        <dbReference type="Proteomes" id="UP000800200"/>
    </source>
</evidence>
<dbReference type="PANTHER" id="PTHR33112:SF1">
    <property type="entry name" value="HETEROKARYON INCOMPATIBILITY DOMAIN-CONTAINING PROTEIN"/>
    <property type="match status" value="1"/>
</dbReference>
<evidence type="ECO:0000313" key="3">
    <source>
        <dbReference type="EMBL" id="KAF2186709.1"/>
    </source>
</evidence>
<organism evidence="3 4">
    <name type="scientific">Zopfia rhizophila CBS 207.26</name>
    <dbReference type="NCBI Taxonomy" id="1314779"/>
    <lineage>
        <taxon>Eukaryota</taxon>
        <taxon>Fungi</taxon>
        <taxon>Dikarya</taxon>
        <taxon>Ascomycota</taxon>
        <taxon>Pezizomycotina</taxon>
        <taxon>Dothideomycetes</taxon>
        <taxon>Dothideomycetes incertae sedis</taxon>
        <taxon>Zopfiaceae</taxon>
        <taxon>Zopfia</taxon>
    </lineage>
</organism>
<feature type="compositionally biased region" description="Polar residues" evidence="1">
    <location>
        <begin position="59"/>
        <end position="68"/>
    </location>
</feature>
<evidence type="ECO:0000256" key="1">
    <source>
        <dbReference type="SAM" id="MobiDB-lite"/>
    </source>
</evidence>
<accession>A0A6A6E814</accession>
<name>A0A6A6E814_9PEZI</name>
<feature type="region of interest" description="Disordered" evidence="1">
    <location>
        <begin position="646"/>
        <end position="666"/>
    </location>
</feature>
<dbReference type="AlphaFoldDB" id="A0A6A6E814"/>
<feature type="compositionally biased region" description="Low complexity" evidence="1">
    <location>
        <begin position="9"/>
        <end position="18"/>
    </location>
</feature>
<dbReference type="OrthoDB" id="5135333at2759"/>
<gene>
    <name evidence="3" type="ORF">K469DRAFT_571853</name>
</gene>
<reference evidence="3" key="1">
    <citation type="journal article" date="2020" name="Stud. Mycol.">
        <title>101 Dothideomycetes genomes: a test case for predicting lifestyles and emergence of pathogens.</title>
        <authorList>
            <person name="Haridas S."/>
            <person name="Albert R."/>
            <person name="Binder M."/>
            <person name="Bloem J."/>
            <person name="Labutti K."/>
            <person name="Salamov A."/>
            <person name="Andreopoulos B."/>
            <person name="Baker S."/>
            <person name="Barry K."/>
            <person name="Bills G."/>
            <person name="Bluhm B."/>
            <person name="Cannon C."/>
            <person name="Castanera R."/>
            <person name="Culley D."/>
            <person name="Daum C."/>
            <person name="Ezra D."/>
            <person name="Gonzalez J."/>
            <person name="Henrissat B."/>
            <person name="Kuo A."/>
            <person name="Liang C."/>
            <person name="Lipzen A."/>
            <person name="Lutzoni F."/>
            <person name="Magnuson J."/>
            <person name="Mondo S."/>
            <person name="Nolan M."/>
            <person name="Ohm R."/>
            <person name="Pangilinan J."/>
            <person name="Park H.-J."/>
            <person name="Ramirez L."/>
            <person name="Alfaro M."/>
            <person name="Sun H."/>
            <person name="Tritt A."/>
            <person name="Yoshinaga Y."/>
            <person name="Zwiers L.-H."/>
            <person name="Turgeon B."/>
            <person name="Goodwin S."/>
            <person name="Spatafora J."/>
            <person name="Crous P."/>
            <person name="Grigoriev I."/>
        </authorList>
    </citation>
    <scope>NUCLEOTIDE SEQUENCE</scope>
    <source>
        <strain evidence="3">CBS 207.26</strain>
    </source>
</reference>
<proteinExistence type="predicted"/>
<sequence length="991" mass="110713">MNLHETPRESPISPSEIPVQPSRPKPESKTSSFSLPWGKHRGANKDSEQETPSERSLPYGTTAQSSSKGGEPQFKLKIPKSLRGVANLSELEIDLTGGDISIVSDTKKKERKEGLCTACSKIDFEQFDSRNTVVRESEGSKFTHKLVFLDRILRKKRKGSCNFCNLIFDAIAENDPFRHPAVKDHLPRELAGMTFRQWAEGLNWTQHVPIYKAAYPFGRSRDNVDLQQEVQGQDVVVKGNTNNDQLTSDDAAKGASVAAVAALNAGIWTETDTERVKIMATVGTIIPTVTSLMTNLDAKLPVAVSIIIHNVNHADAGLLNVDVWGYGNAHRAPLSRISTFNLRIASGYQPSLDGSLKYGKLLQPEVDVEGDCKRWLVNCFEHHGQLCDEPSWRNELQPPSGPHFRLIDVNGMRVVQKDMVNLSQHNKPRYAALSYVWGAAGKQCLNLHVRNLEDLSSQLEGQALPMAKTIRDAIEVTRRMELQYLWVDSLCIIQHDDRGEDNPDARASQIEQMDRIFGHAAITIVAADGLDAEAGLPGISSRAIRNQIAREVQPNVNVLLAVQYNNTYGKWDTRAWTLQEKLLSKRMLIFNGGYRAWDGASVLLRSPFFSEYANLLAQYTSRDMTDSKDALNAILGLLKALEKMTNSDRPLDHPSGPDAEQETPTGYTLHGLPEKFLDLALLWQPPAAKGVHLTKRAHDDLPSWSWTGWEVGKDPDFHSDAAKMYHAKPGVRFEEPFWVSTNDDLSLRKVVARANDDKGPAEERFKPLVMWYKCLRSPVTQVMQRVSQNRPTDATGAEAPVALVPVNRHGLGLALGPADAEELRKFREDAIRLRTKADPPIDPGPPSIPADVPIDNRHLVCETQVARFRLRPTAPRQETLWTRSDKGLIINTELMIPEAEVVDASDKVVGRVIPTDQRKGLSSGLYDFILLSESQYWGNEERVDVSGLPLFNVMFVEWDNRREFAARVGLGKIQKRAWWAAKPTQEVVILK</sequence>
<keyword evidence="4" id="KW-1185">Reference proteome</keyword>
<protein>
    <submittedName>
        <fullName evidence="3">HET-domain-containing protein</fullName>
    </submittedName>
</protein>
<dbReference type="EMBL" id="ML994629">
    <property type="protein sequence ID" value="KAF2186709.1"/>
    <property type="molecule type" value="Genomic_DNA"/>
</dbReference>
<feature type="domain" description="Heterokaryon incompatibility" evidence="2">
    <location>
        <begin position="430"/>
        <end position="580"/>
    </location>
</feature>
<dbReference type="InterPro" id="IPR010730">
    <property type="entry name" value="HET"/>
</dbReference>
<feature type="region of interest" description="Disordered" evidence="1">
    <location>
        <begin position="1"/>
        <end position="75"/>
    </location>
</feature>
<dbReference type="PANTHER" id="PTHR33112">
    <property type="entry name" value="DOMAIN PROTEIN, PUTATIVE-RELATED"/>
    <property type="match status" value="1"/>
</dbReference>
<dbReference type="Pfam" id="PF06985">
    <property type="entry name" value="HET"/>
    <property type="match status" value="1"/>
</dbReference>
<evidence type="ECO:0000259" key="2">
    <source>
        <dbReference type="Pfam" id="PF06985"/>
    </source>
</evidence>